<dbReference type="RefSeq" id="WP_104754178.1">
    <property type="nucleotide sequence ID" value="NZ_PTRC01000006.1"/>
</dbReference>
<dbReference type="EMBL" id="PTRC01000006">
    <property type="protein sequence ID" value="PQA75148.1"/>
    <property type="molecule type" value="Genomic_DNA"/>
</dbReference>
<feature type="domain" description="GmrSD restriction endonucleases C-terminal" evidence="2">
    <location>
        <begin position="487"/>
        <end position="648"/>
    </location>
</feature>
<feature type="domain" description="GmrSD restriction endonucleases N-terminal" evidence="1">
    <location>
        <begin position="8"/>
        <end position="285"/>
    </location>
</feature>
<dbReference type="PANTHER" id="PTHR35149">
    <property type="entry name" value="SLL5132 PROTEIN"/>
    <property type="match status" value="1"/>
</dbReference>
<dbReference type="InterPro" id="IPR004919">
    <property type="entry name" value="GmrSD_N"/>
</dbReference>
<gene>
    <name evidence="3" type="ORF">C3731_02720</name>
</gene>
<protein>
    <recommendedName>
        <fullName evidence="5">DUF262 domain-containing protein</fullName>
    </recommendedName>
</protein>
<dbReference type="Pfam" id="PF03235">
    <property type="entry name" value="GmrSD_N"/>
    <property type="match status" value="1"/>
</dbReference>
<proteinExistence type="predicted"/>
<reference evidence="3 4" key="1">
    <citation type="submission" date="2018-02" db="EMBL/GenBank/DDBJ databases">
        <title>Draft genome sequence of Ochrobactrum oryzae found in Brazil.</title>
        <authorList>
            <person name="Cerdeira L."/>
            <person name="Andrade F."/>
            <person name="Zacariotto T."/>
            <person name="Barbosa B."/>
            <person name="Santos S."/>
            <person name="Cassetari V."/>
            <person name="Lincopan N."/>
        </authorList>
    </citation>
    <scope>NUCLEOTIDE SEQUENCE [LARGE SCALE GENOMIC DNA]</scope>
    <source>
        <strain evidence="3 4">OA447</strain>
    </source>
</reference>
<evidence type="ECO:0000313" key="4">
    <source>
        <dbReference type="Proteomes" id="UP000238493"/>
    </source>
</evidence>
<evidence type="ECO:0000259" key="1">
    <source>
        <dbReference type="Pfam" id="PF03235"/>
    </source>
</evidence>
<dbReference type="Pfam" id="PF07510">
    <property type="entry name" value="GmrSD_C"/>
    <property type="match status" value="1"/>
</dbReference>
<organism evidence="3 4">
    <name type="scientific">Brucella oryzae</name>
    <dbReference type="NCBI Taxonomy" id="335286"/>
    <lineage>
        <taxon>Bacteria</taxon>
        <taxon>Pseudomonadati</taxon>
        <taxon>Pseudomonadota</taxon>
        <taxon>Alphaproteobacteria</taxon>
        <taxon>Hyphomicrobiales</taxon>
        <taxon>Brucellaceae</taxon>
        <taxon>Brucella/Ochrobactrum group</taxon>
        <taxon>Brucella</taxon>
    </lineage>
</organism>
<evidence type="ECO:0000259" key="2">
    <source>
        <dbReference type="Pfam" id="PF07510"/>
    </source>
</evidence>
<evidence type="ECO:0000313" key="3">
    <source>
        <dbReference type="EMBL" id="PQA75148.1"/>
    </source>
</evidence>
<evidence type="ECO:0008006" key="5">
    <source>
        <dbReference type="Google" id="ProtNLM"/>
    </source>
</evidence>
<dbReference type="Proteomes" id="UP000238493">
    <property type="component" value="Unassembled WGS sequence"/>
</dbReference>
<dbReference type="InterPro" id="IPR011089">
    <property type="entry name" value="GmrSD_C"/>
</dbReference>
<dbReference type="AlphaFoldDB" id="A0A2S7J4G0"/>
<comment type="caution">
    <text evidence="3">The sequence shown here is derived from an EMBL/GenBank/DDBJ whole genome shotgun (WGS) entry which is preliminary data.</text>
</comment>
<dbReference type="OrthoDB" id="9798761at2"/>
<dbReference type="PANTHER" id="PTHR35149:SF1">
    <property type="entry name" value="DUF5655 DOMAIN-CONTAINING PROTEIN"/>
    <property type="match status" value="1"/>
</dbReference>
<name>A0A2S7J4G0_9HYPH</name>
<sequence>MKAGPVTIRQLLENRQRFCVPIYQRHYVWTRDKQWLPFWNDVRTKAIERLNGRERRFSHFMGAVVLEARGSVSSRQVTSFQVVDGQQRLTTFQLYLAAARDYAKQAGFDDTVGLVEGYLFNEKQHLMEDAEVEKFKVWPTKYDRVLFQDIVTLGRLELRKKYSAHFYKGKDKIYDYSTVPNLLGAYGFFFEHIRHAVESDDLEDDFAETIDGAPDGEDEVAKETVDQDRAAMELRLDALWESLIEEFKVVEIILEEGDDAQVIFETLNERGEPLLAADLVRNNIFHRADARQEKAEKLFEKHWKDFEAPFWSEMEKQGRYKKARIEFFLANFIAGQVAGEVTLSKLFSEYKAFLKVQADRPGGGYQTVDAELTDLARYGALYRRLLEKKLDDPLGHFAWLLSPWDVTTVYPLILRLWAEDGMGDGERQTCLNTMLSFIVRRAICGLTTKNYNKFFLSVLRHLEAKGFSAERLSAFLIAQTSESARFPTDREFEAAWLSAPVYGKRLTPLRVRAVLEAIERQKRHKFHETEHLSADLSVEHILPAEWKAHWPLGDGNLVSSDEAYQAVFAMDEDETRVGQIVRRQRLLNTFGNLTILTQPLNSSVRNGKYEIKRKALQDHSLLVMNREITKVENWNEDTIEARGKLLFETAQEVWPYPSTVIAKAALD</sequence>
<accession>A0A2S7J4G0</accession>
<keyword evidence="4" id="KW-1185">Reference proteome</keyword>